<dbReference type="InterPro" id="IPR007822">
    <property type="entry name" value="LANC-like"/>
</dbReference>
<feature type="binding site" evidence="1">
    <location>
        <position position="848"/>
    </location>
    <ligand>
        <name>Zn(2+)</name>
        <dbReference type="ChEBI" id="CHEBI:29105"/>
    </ligand>
</feature>
<protein>
    <submittedName>
        <fullName evidence="3">Type 2 lanthipeptide synthetase LanM</fullName>
    </submittedName>
</protein>
<name>A0A9Q4DBM3_9STAP</name>
<evidence type="ECO:0000259" key="2">
    <source>
        <dbReference type="Pfam" id="PF13575"/>
    </source>
</evidence>
<dbReference type="SMART" id="SM01260">
    <property type="entry name" value="LANC_like"/>
    <property type="match status" value="1"/>
</dbReference>
<dbReference type="NCBIfam" id="TIGR03897">
    <property type="entry name" value="lanti_2_LanM"/>
    <property type="match status" value="1"/>
</dbReference>
<dbReference type="PIRSF" id="PIRSF037228">
    <property type="entry name" value="Lant_mod_RumM"/>
    <property type="match status" value="1"/>
</dbReference>
<dbReference type="Pfam" id="PF05147">
    <property type="entry name" value="LANC_like"/>
    <property type="match status" value="1"/>
</dbReference>
<dbReference type="PRINTS" id="PR01950">
    <property type="entry name" value="LANCSUPER"/>
</dbReference>
<dbReference type="Proteomes" id="UP001081438">
    <property type="component" value="Unassembled WGS sequence"/>
</dbReference>
<keyword evidence="1" id="KW-0479">Metal-binding</keyword>
<feature type="binding site" evidence="1">
    <location>
        <position position="803"/>
    </location>
    <ligand>
        <name>Zn(2+)</name>
        <dbReference type="ChEBI" id="CHEBI:29105"/>
    </ligand>
</feature>
<dbReference type="InterPro" id="IPR017146">
    <property type="entry name" value="Lanti_2_LanM"/>
</dbReference>
<dbReference type="InterPro" id="IPR025410">
    <property type="entry name" value="Lant_dehyd"/>
</dbReference>
<dbReference type="Pfam" id="PF13575">
    <property type="entry name" value="DUF4135"/>
    <property type="match status" value="1"/>
</dbReference>
<dbReference type="AlphaFoldDB" id="A0A9Q4DBM3"/>
<comment type="caution">
    <text evidence="3">The sequence shown here is derived from an EMBL/GenBank/DDBJ whole genome shotgun (WGS) entry which is preliminary data.</text>
</comment>
<dbReference type="EMBL" id="JANSKX010000050">
    <property type="protein sequence ID" value="MCY1595941.1"/>
    <property type="molecule type" value="Genomic_DNA"/>
</dbReference>
<reference evidence="3" key="1">
    <citation type="journal article" date="2022" name="Int. J. Mol. Sci.">
        <title>Phenotypic and genotypic virulence characterisation of Staphylococcus pettenkoferi strains isolated from human bloodstream and diabetic foot infections.</title>
        <authorList>
            <person name="Magnan C."/>
        </authorList>
    </citation>
    <scope>NUCLEOTIDE SEQUENCE</scope>
    <source>
        <strain evidence="3">NSP020P</strain>
    </source>
</reference>
<feature type="domain" description="Lantibiotic biosynthesis protein dehydration" evidence="2">
    <location>
        <begin position="113"/>
        <end position="480"/>
    </location>
</feature>
<dbReference type="GO" id="GO:0046872">
    <property type="term" value="F:metal ion binding"/>
    <property type="evidence" value="ECO:0007669"/>
    <property type="project" value="UniProtKB-KW"/>
</dbReference>
<dbReference type="GO" id="GO:0031179">
    <property type="term" value="P:peptide modification"/>
    <property type="evidence" value="ECO:0007669"/>
    <property type="project" value="InterPro"/>
</dbReference>
<dbReference type="SUPFAM" id="SSF158745">
    <property type="entry name" value="LanC-like"/>
    <property type="match status" value="1"/>
</dbReference>
<sequence>MNINQLKVQRKKLPEEVIINFKDEDFYEIYKIFLEHFFYLIDKSQLNNQISLNELMNDFFVYCKKVLNSTLIFEVNHKRIAKLLNGDNEEERYYDFLNLSSQFESNQNIYENYPVATKLICNKANNIIENYEIILRRFYNDKKELEEIFGLSELKAIKTLGDPHNKGEAVAKLVFENIEIIYKPRDVYIDKAFQELLLWFNEHTRLLNFKLNRVVSKEKYGWIESISHKHCKDNAEIERFYERQGYYLGLFYLLNTTDMHNENIISHGEYPMYIDLETIFHNQSHYNEHTNNANAKAQRIASTSIFSSSILPISITNKRFEKFNFSALSKSQGRVATFEIINSHSDKIKMKNVVKKIVSDDNHLPCYKGEYVEAENYIFNIVEGCRKILNIIYKEQEFLTSVLGPIFNFKGCLIRQVLRPTYFYGRLIDGAHHPQYLKNENDRIQFFKKLYELDQFQLSYKMIDEEIEFLLDDNIPVFYSKNDGTNIMISNTNRDKFYQTSSFATTNDKIKNLNRENIEQHIKFIVGAIDSHGKQNLLSNKSRILLEASFIADDLREKGIISNDNSSITWNSFKFNHYGNLNYETMGIDLYSGLSGMLLFYGQLYIYTKSDKYLETSIQILENIIHEFYVEENNDVSLFNGLSGVLYVMSQLDFILNNKKYNAFIDDLIAKISQLIHKDSQYDLIGGASGTLIALILAYSKTNNPDCLIAARKCYIHLMNNSKIDSFGNIYWTSKTYGVDQENPPGVAHGNTGIALAIFKFFQVAGITENFSIIRKILNFETNILNNLYTDLENPRLENFGWCKGLLSIYYVYTSIKEKISVINEPHFFNEIFSSLENFDYNIEPCLCHGYIGINDMLIQIKSLKPNLNSTSVNKKLNNEVEFHENWWKMQAGTYNRIHGLMTGDVGIGHHLLRLYNDKTPDVLLFSDI</sequence>
<accession>A0A9Q4DBM3</accession>
<evidence type="ECO:0000256" key="1">
    <source>
        <dbReference type="PIRSR" id="PIRSR607822-1"/>
    </source>
</evidence>
<evidence type="ECO:0000313" key="4">
    <source>
        <dbReference type="Proteomes" id="UP001081438"/>
    </source>
</evidence>
<keyword evidence="1" id="KW-0862">Zinc</keyword>
<dbReference type="RefSeq" id="WP_234727870.1">
    <property type="nucleotide sequence ID" value="NZ_JANSKS010000057.1"/>
</dbReference>
<dbReference type="Gene3D" id="1.50.10.20">
    <property type="match status" value="1"/>
</dbReference>
<feature type="binding site" evidence="1">
    <location>
        <position position="849"/>
    </location>
    <ligand>
        <name>Zn(2+)</name>
        <dbReference type="ChEBI" id="CHEBI:29105"/>
    </ligand>
</feature>
<evidence type="ECO:0000313" key="3">
    <source>
        <dbReference type="EMBL" id="MCY1595941.1"/>
    </source>
</evidence>
<gene>
    <name evidence="3" type="primary">lanM</name>
    <name evidence="3" type="ORF">NW112_12070</name>
</gene>
<organism evidence="3 4">
    <name type="scientific">Staphylococcus pettenkoferi</name>
    <dbReference type="NCBI Taxonomy" id="170573"/>
    <lineage>
        <taxon>Bacteria</taxon>
        <taxon>Bacillati</taxon>
        <taxon>Bacillota</taxon>
        <taxon>Bacilli</taxon>
        <taxon>Bacillales</taxon>
        <taxon>Staphylococcaceae</taxon>
        <taxon>Staphylococcus</taxon>
    </lineage>
</organism>
<dbReference type="CDD" id="cd04792">
    <property type="entry name" value="LanM-like"/>
    <property type="match status" value="1"/>
</dbReference>
<proteinExistence type="predicted"/>